<dbReference type="NCBIfam" id="TIGR04282">
    <property type="entry name" value="glyco_like_cofC"/>
    <property type="match status" value="1"/>
</dbReference>
<dbReference type="Gene3D" id="3.90.550.10">
    <property type="entry name" value="Spore Coat Polysaccharide Biosynthesis Protein SpsA, Chain A"/>
    <property type="match status" value="1"/>
</dbReference>
<evidence type="ECO:0000313" key="2">
    <source>
        <dbReference type="Proteomes" id="UP000218831"/>
    </source>
</evidence>
<dbReference type="AlphaFoldDB" id="A0A2A2GBK9"/>
<gene>
    <name evidence="1" type="ORF">CK503_05645</name>
</gene>
<keyword evidence="1" id="KW-0808">Transferase</keyword>
<dbReference type="Proteomes" id="UP000218831">
    <property type="component" value="Unassembled WGS sequence"/>
</dbReference>
<dbReference type="Pfam" id="PF09837">
    <property type="entry name" value="DUF2064"/>
    <property type="match status" value="1"/>
</dbReference>
<dbReference type="InterPro" id="IPR029044">
    <property type="entry name" value="Nucleotide-diphossugar_trans"/>
</dbReference>
<reference evidence="1 2" key="1">
    <citation type="submission" date="2017-08" db="EMBL/GenBank/DDBJ databases">
        <title>Aliifodinibius alkalisoli sp. nov., isolated from saline alkaline soil.</title>
        <authorList>
            <person name="Liu D."/>
            <person name="Zhang G."/>
        </authorList>
    </citation>
    <scope>NUCLEOTIDE SEQUENCE [LARGE SCALE GENOMIC DNA]</scope>
    <source>
        <strain evidence="1 2">WN023</strain>
    </source>
</reference>
<proteinExistence type="predicted"/>
<evidence type="ECO:0000313" key="1">
    <source>
        <dbReference type="EMBL" id="PAU94951.1"/>
    </source>
</evidence>
<dbReference type="SUPFAM" id="SSF53448">
    <property type="entry name" value="Nucleotide-diphospho-sugar transferases"/>
    <property type="match status" value="1"/>
</dbReference>
<name>A0A2A2GBK9_9BACT</name>
<dbReference type="OrthoDB" id="9798250at2"/>
<dbReference type="GO" id="GO:0016740">
    <property type="term" value="F:transferase activity"/>
    <property type="evidence" value="ECO:0007669"/>
    <property type="project" value="UniProtKB-KW"/>
</dbReference>
<protein>
    <submittedName>
        <fullName evidence="1">Glycosyltransferase</fullName>
    </submittedName>
</protein>
<dbReference type="PANTHER" id="PTHR36529:SF1">
    <property type="entry name" value="GLYCOSYLTRANSFERASE"/>
    <property type="match status" value="1"/>
</dbReference>
<sequence>MGSQKNNSSNDQILIIFTKNPEKGKVKTRLAKTVGNPKALQVYHKLLEITKSIADQLHISKQVWYSCFINDNDIWSEGNYEKRLQKGDNLGLRMQHAFKKAFADNYQKVVIIGSDCSALTPQLIEQSFRALNNHQAVIGPARDGGYYLLGMTNFYSSLFEDKPWSTSSVFEETIRQFEELNISYNQLPVLNDIDTEADLKASNMFTDS</sequence>
<accession>A0A2A2GBK9</accession>
<keyword evidence="2" id="KW-1185">Reference proteome</keyword>
<organism evidence="1 2">
    <name type="scientific">Fodinibius salipaludis</name>
    <dbReference type="NCBI Taxonomy" id="2032627"/>
    <lineage>
        <taxon>Bacteria</taxon>
        <taxon>Pseudomonadati</taxon>
        <taxon>Balneolota</taxon>
        <taxon>Balneolia</taxon>
        <taxon>Balneolales</taxon>
        <taxon>Balneolaceae</taxon>
        <taxon>Fodinibius</taxon>
    </lineage>
</organism>
<comment type="caution">
    <text evidence="1">The sequence shown here is derived from an EMBL/GenBank/DDBJ whole genome shotgun (WGS) entry which is preliminary data.</text>
</comment>
<dbReference type="InterPro" id="IPR018641">
    <property type="entry name" value="Trfase_1_rSAM/seldom-assoc"/>
</dbReference>
<dbReference type="RefSeq" id="WP_095605818.1">
    <property type="nucleotide sequence ID" value="NZ_NSKE01000003.1"/>
</dbReference>
<dbReference type="EMBL" id="NSKE01000003">
    <property type="protein sequence ID" value="PAU94951.1"/>
    <property type="molecule type" value="Genomic_DNA"/>
</dbReference>
<dbReference type="PANTHER" id="PTHR36529">
    <property type="entry name" value="SLL1095 PROTEIN"/>
    <property type="match status" value="1"/>
</dbReference>